<evidence type="ECO:0000313" key="2">
    <source>
        <dbReference type="EMBL" id="SEL92023.1"/>
    </source>
</evidence>
<accession>A0A1H7U4W9</accession>
<keyword evidence="1" id="KW-0472">Membrane</keyword>
<proteinExistence type="predicted"/>
<keyword evidence="1" id="KW-0812">Transmembrane</keyword>
<dbReference type="RefSeq" id="WP_091625564.1">
    <property type="nucleotide sequence ID" value="NZ_FNZN01000007.1"/>
</dbReference>
<reference evidence="3" key="1">
    <citation type="submission" date="2016-10" db="EMBL/GenBank/DDBJ databases">
        <authorList>
            <person name="Varghese N."/>
            <person name="Submissions S."/>
        </authorList>
    </citation>
    <scope>NUCLEOTIDE SEQUENCE [LARGE SCALE GENOMIC DNA]</scope>
    <source>
        <strain evidence="3">DSM 16471</strain>
    </source>
</reference>
<feature type="transmembrane region" description="Helical" evidence="1">
    <location>
        <begin position="40"/>
        <end position="65"/>
    </location>
</feature>
<dbReference type="EMBL" id="FNZN01000007">
    <property type="protein sequence ID" value="SEL92023.1"/>
    <property type="molecule type" value="Genomic_DNA"/>
</dbReference>
<feature type="transmembrane region" description="Helical" evidence="1">
    <location>
        <begin position="71"/>
        <end position="92"/>
    </location>
</feature>
<dbReference type="AlphaFoldDB" id="A0A1H7U4W9"/>
<dbReference type="Proteomes" id="UP000198990">
    <property type="component" value="Unassembled WGS sequence"/>
</dbReference>
<gene>
    <name evidence="2" type="ORF">SAMN04488008_1079</name>
</gene>
<feature type="transmembrane region" description="Helical" evidence="1">
    <location>
        <begin position="122"/>
        <end position="143"/>
    </location>
</feature>
<evidence type="ECO:0000313" key="3">
    <source>
        <dbReference type="Proteomes" id="UP000198990"/>
    </source>
</evidence>
<sequence>MEIEELQAAWSQMSNELEQQKKLTNDIILDMTKQKYQNKFVLVTKYETLGALVCFIISFLVVLNFNKLDTWYLQICGVLTLSFLIILPLMVLKTLKRIKNIDISKGSYKENLSLFLKTKNRLLKLQQIGIGFGFIGLLFIVPVTSKIMSNKDVFLISFKKEQYIVFTITLVIFAFFCKWAYSGYQKITQSAQELIKDLE</sequence>
<protein>
    <submittedName>
        <fullName evidence="2">Uncharacterized protein</fullName>
    </submittedName>
</protein>
<keyword evidence="1" id="KW-1133">Transmembrane helix</keyword>
<evidence type="ECO:0000256" key="1">
    <source>
        <dbReference type="SAM" id="Phobius"/>
    </source>
</evidence>
<dbReference type="OrthoDB" id="1160385at2"/>
<dbReference type="STRING" id="228957.SAMN04488008_1079"/>
<feature type="transmembrane region" description="Helical" evidence="1">
    <location>
        <begin position="163"/>
        <end position="181"/>
    </location>
</feature>
<keyword evidence="3" id="KW-1185">Reference proteome</keyword>
<name>A0A1H7U4W9_9FLAO</name>
<organism evidence="2 3">
    <name type="scientific">Maribacter orientalis</name>
    <dbReference type="NCBI Taxonomy" id="228957"/>
    <lineage>
        <taxon>Bacteria</taxon>
        <taxon>Pseudomonadati</taxon>
        <taxon>Bacteroidota</taxon>
        <taxon>Flavobacteriia</taxon>
        <taxon>Flavobacteriales</taxon>
        <taxon>Flavobacteriaceae</taxon>
        <taxon>Maribacter</taxon>
    </lineage>
</organism>